<name>A0A0W0V2W8_9GAMM</name>
<dbReference type="EMBL" id="LNYH01000149">
    <property type="protein sequence ID" value="KTD14462.1"/>
    <property type="molecule type" value="Genomic_DNA"/>
</dbReference>
<dbReference type="Proteomes" id="UP000054761">
    <property type="component" value="Unassembled WGS sequence"/>
</dbReference>
<accession>A0A0W0V2W8</accession>
<protein>
    <submittedName>
        <fullName evidence="2">IcmX (IcmY)</fullName>
    </submittedName>
</protein>
<proteinExistence type="predicted"/>
<sequence>MKLLCKLLISGSLLSLTVTPVYSQTTQDGYDSYYEQQTSSNTRDLVKYLFNLGLFLGYNLSTPPSQQNVSDELLDPSGTQLKQNYLYNSVLGAIPVNAFSQAFSIFVPSAVPISQSLNAFANYTFKSQQYSSPQARQQGNIAVSNLIDQQNYQQDPVSQAVLNILATPDFSYCLNYQGTQLQNESCQLLYQNKVMTNIIGTLPGTHDYFTYDYNQKFLSQLNSNNLLSPLLYSTQVTGTGTNQQGQGSENPGLTANSQAQQAANFILYASGMAVPPNLPKLQNYDTLYQQASGNDKSVSKMAQLQAQAAIASYFANLRVYAAQTSVGLSNLYYILSKRMPQNFGTDSENNTSQALNEFNMATWRLYKPQSQQDGVPQPNQQWINMINKASSATVQKEIAVLLAEINYQLYLNRQQQERILLTNSIYLLQNSKASEPTQSSLGFTEGNTGNNDTQ</sequence>
<dbReference type="NCBIfam" id="NF038225">
    <property type="entry name" value="IcmX_IVB"/>
    <property type="match status" value="1"/>
</dbReference>
<dbReference type="PATRIC" id="fig|454.4.peg.2955"/>
<dbReference type="STRING" id="454.Lisr_2690"/>
<dbReference type="RefSeq" id="WP_058502958.1">
    <property type="nucleotide sequence ID" value="NZ_CAAAJA010000009.1"/>
</dbReference>
<evidence type="ECO:0000313" key="2">
    <source>
        <dbReference type="EMBL" id="KTD14462.1"/>
    </source>
</evidence>
<evidence type="ECO:0000256" key="1">
    <source>
        <dbReference type="SAM" id="SignalP"/>
    </source>
</evidence>
<comment type="caution">
    <text evidence="2">The sequence shown here is derived from an EMBL/GenBank/DDBJ whole genome shotgun (WGS) entry which is preliminary data.</text>
</comment>
<organism evidence="2 3">
    <name type="scientific">Legionella israelensis</name>
    <dbReference type="NCBI Taxonomy" id="454"/>
    <lineage>
        <taxon>Bacteria</taxon>
        <taxon>Pseudomonadati</taxon>
        <taxon>Pseudomonadota</taxon>
        <taxon>Gammaproteobacteria</taxon>
        <taxon>Legionellales</taxon>
        <taxon>Legionellaceae</taxon>
        <taxon>Legionella</taxon>
    </lineage>
</organism>
<keyword evidence="3" id="KW-1185">Reference proteome</keyword>
<evidence type="ECO:0000313" key="3">
    <source>
        <dbReference type="Proteomes" id="UP000054761"/>
    </source>
</evidence>
<dbReference type="AlphaFoldDB" id="A0A0W0V2W8"/>
<gene>
    <name evidence="2" type="ORF">Lisr_2690</name>
</gene>
<feature type="signal peptide" evidence="1">
    <location>
        <begin position="1"/>
        <end position="23"/>
    </location>
</feature>
<keyword evidence="1" id="KW-0732">Signal</keyword>
<feature type="chain" id="PRO_5006914460" evidence="1">
    <location>
        <begin position="24"/>
        <end position="454"/>
    </location>
</feature>
<reference evidence="2 3" key="1">
    <citation type="submission" date="2015-11" db="EMBL/GenBank/DDBJ databases">
        <title>Genomic analysis of 38 Legionella species identifies large and diverse effector repertoires.</title>
        <authorList>
            <person name="Burstein D."/>
            <person name="Amaro F."/>
            <person name="Zusman T."/>
            <person name="Lifshitz Z."/>
            <person name="Cohen O."/>
            <person name="Gilbert J.A."/>
            <person name="Pupko T."/>
            <person name="Shuman H.A."/>
            <person name="Segal G."/>
        </authorList>
    </citation>
    <scope>NUCLEOTIDE SEQUENCE [LARGE SCALE GENOMIC DNA]</scope>
    <source>
        <strain evidence="2 3">Bercovier 4</strain>
    </source>
</reference>